<comment type="caution">
    <text evidence="1">The sequence shown here is derived from an EMBL/GenBank/DDBJ whole genome shotgun (WGS) entry which is preliminary data.</text>
</comment>
<evidence type="ECO:0000313" key="1">
    <source>
        <dbReference type="EMBL" id="MBF6357678.1"/>
    </source>
</evidence>
<accession>A0ABS0DIF0</accession>
<proteinExistence type="predicted"/>
<evidence type="ECO:0000313" key="2">
    <source>
        <dbReference type="Proteomes" id="UP000707731"/>
    </source>
</evidence>
<name>A0ABS0DIF0_9NOCA</name>
<organism evidence="1 2">
    <name type="scientific">Nocardia higoensis</name>
    <dbReference type="NCBI Taxonomy" id="228599"/>
    <lineage>
        <taxon>Bacteria</taxon>
        <taxon>Bacillati</taxon>
        <taxon>Actinomycetota</taxon>
        <taxon>Actinomycetes</taxon>
        <taxon>Mycobacteriales</taxon>
        <taxon>Nocardiaceae</taxon>
        <taxon>Nocardia</taxon>
    </lineage>
</organism>
<gene>
    <name evidence="1" type="ORF">IU449_24540</name>
</gene>
<dbReference type="EMBL" id="JADLQN010000006">
    <property type="protein sequence ID" value="MBF6357678.1"/>
    <property type="molecule type" value="Genomic_DNA"/>
</dbReference>
<dbReference type="Proteomes" id="UP000707731">
    <property type="component" value="Unassembled WGS sequence"/>
</dbReference>
<keyword evidence="2" id="KW-1185">Reference proteome</keyword>
<sequence>MADTTFPAHITLRADPDADGLPVLTAEVTVNPTVAELSLPQGPTGPAGRRGLPRTTFHKMGEIADAAARPSGLGPDDRGKWWHRLDDDGMDVWTGAGWQHSPNAVGPAGPAADSIEFTDVRTVHEPALTNPAVVVTGSGAAQMLSVTVPAGLRGPKGPPGASGTIGSAPDFDTTVGPTDGGVFGYQRGSRKFQALAAPTGRGPWAWYDTDFAADQAGAAAQLVAGTFTVPAMPFEWRPTVYGHLSVYCQDSGQQFYRVTVRLMHSEGQIVAMARPGITGGGYLMTPFAPAYSDADATKSLSPTATYATVPAGQPVNLVVTVDRLNASSTSTGEIGYQRAGASLVVYATPTRARR</sequence>
<dbReference type="RefSeq" id="WP_195004515.1">
    <property type="nucleotide sequence ID" value="NZ_JADLQN010000006.1"/>
</dbReference>
<reference evidence="1 2" key="1">
    <citation type="submission" date="2020-10" db="EMBL/GenBank/DDBJ databases">
        <title>Identification of Nocardia species via Next-generation sequencing and recognition of intraspecies genetic diversity.</title>
        <authorList>
            <person name="Li P."/>
            <person name="Li P."/>
            <person name="Lu B."/>
        </authorList>
    </citation>
    <scope>NUCLEOTIDE SEQUENCE [LARGE SCALE GENOMIC DNA]</scope>
    <source>
        <strain evidence="1 2">BJ06-0143</strain>
    </source>
</reference>
<evidence type="ECO:0008006" key="3">
    <source>
        <dbReference type="Google" id="ProtNLM"/>
    </source>
</evidence>
<protein>
    <recommendedName>
        <fullName evidence="3">Phage tail protein</fullName>
    </recommendedName>
</protein>